<keyword evidence="4" id="KW-1185">Reference proteome</keyword>
<gene>
    <name evidence="3" type="ORF">ACFS5J_06485</name>
</gene>
<sequence>MNTEALITMLVTQGIVISFAVYFFFRVLTTPPKQEPDSFSENDDVVVRQPEND</sequence>
<comment type="caution">
    <text evidence="3">The sequence shown here is derived from an EMBL/GenBank/DDBJ whole genome shotgun (WGS) entry which is preliminary data.</text>
</comment>
<keyword evidence="2" id="KW-1133">Transmembrane helix</keyword>
<dbReference type="EMBL" id="JBHUPC010000012">
    <property type="protein sequence ID" value="MFD2891657.1"/>
    <property type="molecule type" value="Genomic_DNA"/>
</dbReference>
<keyword evidence="2" id="KW-0812">Transmembrane</keyword>
<feature type="transmembrane region" description="Helical" evidence="2">
    <location>
        <begin position="6"/>
        <end position="25"/>
    </location>
</feature>
<name>A0ABW5YLL5_9FLAO</name>
<evidence type="ECO:0000256" key="1">
    <source>
        <dbReference type="SAM" id="MobiDB-lite"/>
    </source>
</evidence>
<organism evidence="3 4">
    <name type="scientific">Flavobacterium chuncheonense</name>
    <dbReference type="NCBI Taxonomy" id="2026653"/>
    <lineage>
        <taxon>Bacteria</taxon>
        <taxon>Pseudomonadati</taxon>
        <taxon>Bacteroidota</taxon>
        <taxon>Flavobacteriia</taxon>
        <taxon>Flavobacteriales</taxon>
        <taxon>Flavobacteriaceae</taxon>
        <taxon>Flavobacterium</taxon>
    </lineage>
</organism>
<feature type="region of interest" description="Disordered" evidence="1">
    <location>
        <begin position="33"/>
        <end position="53"/>
    </location>
</feature>
<keyword evidence="2" id="KW-0472">Membrane</keyword>
<protein>
    <submittedName>
        <fullName evidence="3">Uncharacterized protein</fullName>
    </submittedName>
</protein>
<evidence type="ECO:0000313" key="3">
    <source>
        <dbReference type="EMBL" id="MFD2891657.1"/>
    </source>
</evidence>
<accession>A0ABW5YLL5</accession>
<evidence type="ECO:0000313" key="4">
    <source>
        <dbReference type="Proteomes" id="UP001597534"/>
    </source>
</evidence>
<proteinExistence type="predicted"/>
<evidence type="ECO:0000256" key="2">
    <source>
        <dbReference type="SAM" id="Phobius"/>
    </source>
</evidence>
<dbReference type="Proteomes" id="UP001597534">
    <property type="component" value="Unassembled WGS sequence"/>
</dbReference>
<reference evidence="4" key="1">
    <citation type="journal article" date="2019" name="Int. J. Syst. Evol. Microbiol.">
        <title>The Global Catalogue of Microorganisms (GCM) 10K type strain sequencing project: providing services to taxonomists for standard genome sequencing and annotation.</title>
        <authorList>
            <consortium name="The Broad Institute Genomics Platform"/>
            <consortium name="The Broad Institute Genome Sequencing Center for Infectious Disease"/>
            <person name="Wu L."/>
            <person name="Ma J."/>
        </authorList>
    </citation>
    <scope>NUCLEOTIDE SEQUENCE [LARGE SCALE GENOMIC DNA]</scope>
    <source>
        <strain evidence="4">KCTC 22671</strain>
    </source>
</reference>
<dbReference type="RefSeq" id="WP_379811242.1">
    <property type="nucleotide sequence ID" value="NZ_JBHUPC010000012.1"/>
</dbReference>